<dbReference type="eggNOG" id="KOG1075">
    <property type="taxonomic scope" value="Eukaryota"/>
</dbReference>
<evidence type="ECO:0000259" key="1">
    <source>
        <dbReference type="Pfam" id="PF13966"/>
    </source>
</evidence>
<dbReference type="Proteomes" id="UP000006038">
    <property type="component" value="Chromosome 1"/>
</dbReference>
<evidence type="ECO:0000313" key="3">
    <source>
        <dbReference type="Proteomes" id="UP000006038"/>
    </source>
</evidence>
<reference evidence="2" key="1">
    <citation type="journal article" date="2013" name="Nat. Commun.">
        <title>Whole-genome sequencing of Oryza brachyantha reveals mechanisms underlying Oryza genome evolution.</title>
        <authorList>
            <person name="Chen J."/>
            <person name="Huang Q."/>
            <person name="Gao D."/>
            <person name="Wang J."/>
            <person name="Lang Y."/>
            <person name="Liu T."/>
            <person name="Li B."/>
            <person name="Bai Z."/>
            <person name="Luis Goicoechea J."/>
            <person name="Liang C."/>
            <person name="Chen C."/>
            <person name="Zhang W."/>
            <person name="Sun S."/>
            <person name="Liao Y."/>
            <person name="Zhang X."/>
            <person name="Yang L."/>
            <person name="Song C."/>
            <person name="Wang M."/>
            <person name="Shi J."/>
            <person name="Liu G."/>
            <person name="Liu J."/>
            <person name="Zhou H."/>
            <person name="Zhou W."/>
            <person name="Yu Q."/>
            <person name="An N."/>
            <person name="Chen Y."/>
            <person name="Cai Q."/>
            <person name="Wang B."/>
            <person name="Liu B."/>
            <person name="Min J."/>
            <person name="Huang Y."/>
            <person name="Wu H."/>
            <person name="Li Z."/>
            <person name="Zhang Y."/>
            <person name="Yin Y."/>
            <person name="Song W."/>
            <person name="Jiang J."/>
            <person name="Jackson S.A."/>
            <person name="Wing R.A."/>
            <person name="Wang J."/>
            <person name="Chen M."/>
        </authorList>
    </citation>
    <scope>NUCLEOTIDE SEQUENCE [LARGE SCALE GENOMIC DNA]</scope>
    <source>
        <strain evidence="2">cv. IRGC 101232</strain>
    </source>
</reference>
<proteinExistence type="predicted"/>
<organism evidence="2">
    <name type="scientific">Oryza brachyantha</name>
    <name type="common">malo sina</name>
    <dbReference type="NCBI Taxonomy" id="4533"/>
    <lineage>
        <taxon>Eukaryota</taxon>
        <taxon>Viridiplantae</taxon>
        <taxon>Streptophyta</taxon>
        <taxon>Embryophyta</taxon>
        <taxon>Tracheophyta</taxon>
        <taxon>Spermatophyta</taxon>
        <taxon>Magnoliopsida</taxon>
        <taxon>Liliopsida</taxon>
        <taxon>Poales</taxon>
        <taxon>Poaceae</taxon>
        <taxon>BOP clade</taxon>
        <taxon>Oryzoideae</taxon>
        <taxon>Oryzeae</taxon>
        <taxon>Oryzinae</taxon>
        <taxon>Oryza</taxon>
    </lineage>
</organism>
<dbReference type="AlphaFoldDB" id="J3KXC4"/>
<feature type="domain" description="Reverse transcriptase zinc-binding" evidence="1">
    <location>
        <begin position="4"/>
        <end position="70"/>
    </location>
</feature>
<dbReference type="EnsemblPlants" id="OB01G16300.1">
    <property type="protein sequence ID" value="OB01G16300.1"/>
    <property type="gene ID" value="OB01G16300"/>
</dbReference>
<evidence type="ECO:0000313" key="2">
    <source>
        <dbReference type="EnsemblPlants" id="OB01G16300.1"/>
    </source>
</evidence>
<dbReference type="Pfam" id="PF13966">
    <property type="entry name" value="zf-RVT"/>
    <property type="match status" value="1"/>
</dbReference>
<dbReference type="InterPro" id="IPR026960">
    <property type="entry name" value="RVT-Znf"/>
</dbReference>
<dbReference type="OMA" id="FECFIAN"/>
<dbReference type="HOGENOM" id="CLU_109991_0_0_1"/>
<name>J3KXC4_ORYBR</name>
<protein>
    <recommendedName>
        <fullName evidence="1">Reverse transcriptase zinc-binding domain-containing protein</fullName>
    </recommendedName>
</protein>
<sequence>MMDIWHAPCPLKIKHFLWLADRDRIQSVFQLRKEVGGGGGALIFFFCILCGQIEDARHIIFDCPIAIFMWCVCKLAFCWNTRPNSFEHFYQLCIRRAGNRNSRWGTTLLAAVSWSLWNTRNDMIFRNKIVSSPVTIIFRIICLLRNWRTLLKSKEEAMMDQAIEKLQDSVS</sequence>
<keyword evidence="3" id="KW-1185">Reference proteome</keyword>
<dbReference type="Gramene" id="OB01G16300.1">
    <property type="protein sequence ID" value="OB01G16300.1"/>
    <property type="gene ID" value="OB01G16300"/>
</dbReference>
<accession>J3KXC4</accession>
<reference evidence="2" key="2">
    <citation type="submission" date="2013-04" db="UniProtKB">
        <authorList>
            <consortium name="EnsemblPlants"/>
        </authorList>
    </citation>
    <scope>IDENTIFICATION</scope>
</reference>